<sequence length="160" mass="17379">MSASQFFFHTSQATETRNTATNPHSQNKRRKKVNVQTTSSRRRSECRQDTQHNMVHRGLPDDHTCPAASVALAGAPDDDQTASIITSRTGDVAHKCGSPTVTRTHAEQGLPRARRRRETTTHLLRADLFYTTTLSLQRRGVTGAAQAAIAAASAAGQLTS</sequence>
<reference evidence="1" key="1">
    <citation type="submission" date="2020-05" db="EMBL/GenBank/DDBJ databases">
        <title>Large-scale comparative analyses of tick genomes elucidate their genetic diversity and vector capacities.</title>
        <authorList>
            <person name="Jia N."/>
            <person name="Wang J."/>
            <person name="Shi W."/>
            <person name="Du L."/>
            <person name="Sun Y."/>
            <person name="Zhan W."/>
            <person name="Jiang J."/>
            <person name="Wang Q."/>
            <person name="Zhang B."/>
            <person name="Ji P."/>
            <person name="Sakyi L.B."/>
            <person name="Cui X."/>
            <person name="Yuan T."/>
            <person name="Jiang B."/>
            <person name="Yang W."/>
            <person name="Lam T.T.-Y."/>
            <person name="Chang Q."/>
            <person name="Ding S."/>
            <person name="Wang X."/>
            <person name="Zhu J."/>
            <person name="Ruan X."/>
            <person name="Zhao L."/>
            <person name="Wei J."/>
            <person name="Que T."/>
            <person name="Du C."/>
            <person name="Cheng J."/>
            <person name="Dai P."/>
            <person name="Han X."/>
            <person name="Huang E."/>
            <person name="Gao Y."/>
            <person name="Liu J."/>
            <person name="Shao H."/>
            <person name="Ye R."/>
            <person name="Li L."/>
            <person name="Wei W."/>
            <person name="Wang X."/>
            <person name="Wang C."/>
            <person name="Yang T."/>
            <person name="Huo Q."/>
            <person name="Li W."/>
            <person name="Guo W."/>
            <person name="Chen H."/>
            <person name="Zhou L."/>
            <person name="Ni X."/>
            <person name="Tian J."/>
            <person name="Zhou Y."/>
            <person name="Sheng Y."/>
            <person name="Liu T."/>
            <person name="Pan Y."/>
            <person name="Xia L."/>
            <person name="Li J."/>
            <person name="Zhao F."/>
            <person name="Cao W."/>
        </authorList>
    </citation>
    <scope>NUCLEOTIDE SEQUENCE</scope>
    <source>
        <strain evidence="1">Hyas-2018</strain>
    </source>
</reference>
<accession>A0ACB7RMR4</accession>
<evidence type="ECO:0000313" key="2">
    <source>
        <dbReference type="Proteomes" id="UP000821845"/>
    </source>
</evidence>
<name>A0ACB7RMR4_HYAAI</name>
<dbReference type="Proteomes" id="UP000821845">
    <property type="component" value="Chromosome 9"/>
</dbReference>
<proteinExistence type="predicted"/>
<dbReference type="EMBL" id="CM023489">
    <property type="protein sequence ID" value="KAH6923174.1"/>
    <property type="molecule type" value="Genomic_DNA"/>
</dbReference>
<gene>
    <name evidence="1" type="ORF">HPB50_024597</name>
</gene>
<keyword evidence="2" id="KW-1185">Reference proteome</keyword>
<organism evidence="1 2">
    <name type="scientific">Hyalomma asiaticum</name>
    <name type="common">Tick</name>
    <dbReference type="NCBI Taxonomy" id="266040"/>
    <lineage>
        <taxon>Eukaryota</taxon>
        <taxon>Metazoa</taxon>
        <taxon>Ecdysozoa</taxon>
        <taxon>Arthropoda</taxon>
        <taxon>Chelicerata</taxon>
        <taxon>Arachnida</taxon>
        <taxon>Acari</taxon>
        <taxon>Parasitiformes</taxon>
        <taxon>Ixodida</taxon>
        <taxon>Ixodoidea</taxon>
        <taxon>Ixodidae</taxon>
        <taxon>Hyalomminae</taxon>
        <taxon>Hyalomma</taxon>
    </lineage>
</organism>
<comment type="caution">
    <text evidence="1">The sequence shown here is derived from an EMBL/GenBank/DDBJ whole genome shotgun (WGS) entry which is preliminary data.</text>
</comment>
<evidence type="ECO:0000313" key="1">
    <source>
        <dbReference type="EMBL" id="KAH6923174.1"/>
    </source>
</evidence>
<protein>
    <submittedName>
        <fullName evidence="1">Uncharacterized protein</fullName>
    </submittedName>
</protein>